<sequence length="174" mass="17334">MSVRSTALVVAVALGVSACASRPDDISAAYVSPLPYQQLSCEQLAAEAQRVSISAAASAGAQNQQASNDAVATAIGVVVFWPALFLIKGDNAKAGEVARLKGEMQAIEQASIAKQCDIRFQGAPPASAKRSQTASAQAKAAPAAPAPKAAPAAPPAPTVTTTAPAAQTVGATPN</sequence>
<keyword evidence="2" id="KW-0732">Signal</keyword>
<name>A0A840AQH1_9HYPH</name>
<evidence type="ECO:0008006" key="5">
    <source>
        <dbReference type="Google" id="ProtNLM"/>
    </source>
</evidence>
<keyword evidence="4" id="KW-1185">Reference proteome</keyword>
<dbReference type="RefSeq" id="WP_183398353.1">
    <property type="nucleotide sequence ID" value="NZ_JACIDS010000002.1"/>
</dbReference>
<organism evidence="3 4">
    <name type="scientific">Kaistia hirudinis</name>
    <dbReference type="NCBI Taxonomy" id="1293440"/>
    <lineage>
        <taxon>Bacteria</taxon>
        <taxon>Pseudomonadati</taxon>
        <taxon>Pseudomonadota</taxon>
        <taxon>Alphaproteobacteria</taxon>
        <taxon>Hyphomicrobiales</taxon>
        <taxon>Kaistiaceae</taxon>
        <taxon>Kaistia</taxon>
    </lineage>
</organism>
<comment type="caution">
    <text evidence="3">The sequence shown here is derived from an EMBL/GenBank/DDBJ whole genome shotgun (WGS) entry which is preliminary data.</text>
</comment>
<evidence type="ECO:0000256" key="1">
    <source>
        <dbReference type="SAM" id="MobiDB-lite"/>
    </source>
</evidence>
<dbReference type="AlphaFoldDB" id="A0A840AQH1"/>
<proteinExistence type="predicted"/>
<feature type="region of interest" description="Disordered" evidence="1">
    <location>
        <begin position="123"/>
        <end position="174"/>
    </location>
</feature>
<evidence type="ECO:0000313" key="3">
    <source>
        <dbReference type="EMBL" id="MBB3930725.1"/>
    </source>
</evidence>
<dbReference type="Proteomes" id="UP000553963">
    <property type="component" value="Unassembled WGS sequence"/>
</dbReference>
<accession>A0A840AQH1</accession>
<dbReference type="EMBL" id="JACIDS010000002">
    <property type="protein sequence ID" value="MBB3930725.1"/>
    <property type="molecule type" value="Genomic_DNA"/>
</dbReference>
<reference evidence="3 4" key="1">
    <citation type="submission" date="2020-08" db="EMBL/GenBank/DDBJ databases">
        <title>Genomic Encyclopedia of Type Strains, Phase IV (KMG-IV): sequencing the most valuable type-strain genomes for metagenomic binning, comparative biology and taxonomic classification.</title>
        <authorList>
            <person name="Goeker M."/>
        </authorList>
    </citation>
    <scope>NUCLEOTIDE SEQUENCE [LARGE SCALE GENOMIC DNA]</scope>
    <source>
        <strain evidence="3 4">DSM 25966</strain>
    </source>
</reference>
<evidence type="ECO:0000313" key="4">
    <source>
        <dbReference type="Proteomes" id="UP000553963"/>
    </source>
</evidence>
<gene>
    <name evidence="3" type="ORF">GGR25_001764</name>
</gene>
<dbReference type="PROSITE" id="PS51257">
    <property type="entry name" value="PROKAR_LIPOPROTEIN"/>
    <property type="match status" value="1"/>
</dbReference>
<feature type="chain" id="PRO_5032327056" description="Lipoprotein" evidence="2">
    <location>
        <begin position="21"/>
        <end position="174"/>
    </location>
</feature>
<protein>
    <recommendedName>
        <fullName evidence="5">Lipoprotein</fullName>
    </recommendedName>
</protein>
<feature type="compositionally biased region" description="Low complexity" evidence="1">
    <location>
        <begin position="158"/>
        <end position="174"/>
    </location>
</feature>
<feature type="signal peptide" evidence="2">
    <location>
        <begin position="1"/>
        <end position="20"/>
    </location>
</feature>
<evidence type="ECO:0000256" key="2">
    <source>
        <dbReference type="SAM" id="SignalP"/>
    </source>
</evidence>
<feature type="compositionally biased region" description="Low complexity" evidence="1">
    <location>
        <begin position="126"/>
        <end position="151"/>
    </location>
</feature>